<feature type="domain" description="PiggyBac transposable element-derived protein" evidence="1">
    <location>
        <begin position="135"/>
        <end position="268"/>
    </location>
</feature>
<dbReference type="PANTHER" id="PTHR46599">
    <property type="entry name" value="PIGGYBAC TRANSPOSABLE ELEMENT-DERIVED PROTEIN 4"/>
    <property type="match status" value="1"/>
</dbReference>
<comment type="caution">
    <text evidence="2">The sequence shown here is derived from an EMBL/GenBank/DDBJ whole genome shotgun (WGS) entry which is preliminary data.</text>
</comment>
<name>A0A0V1HP42_9BILA</name>
<reference evidence="2 3" key="1">
    <citation type="submission" date="2015-01" db="EMBL/GenBank/DDBJ databases">
        <title>Evolution of Trichinella species and genotypes.</title>
        <authorList>
            <person name="Korhonen P.K."/>
            <person name="Edoardo P."/>
            <person name="Giuseppe L.R."/>
            <person name="Gasser R.B."/>
        </authorList>
    </citation>
    <scope>NUCLEOTIDE SEQUENCE [LARGE SCALE GENOMIC DNA]</scope>
    <source>
        <strain evidence="2">ISS1029</strain>
    </source>
</reference>
<evidence type="ECO:0000259" key="1">
    <source>
        <dbReference type="Pfam" id="PF13843"/>
    </source>
</evidence>
<dbReference type="OrthoDB" id="6380630at2759"/>
<dbReference type="AlphaFoldDB" id="A0A0V1HP42"/>
<dbReference type="PANTHER" id="PTHR46599:SF3">
    <property type="entry name" value="PIGGYBAC TRANSPOSABLE ELEMENT-DERIVED PROTEIN 4"/>
    <property type="match status" value="1"/>
</dbReference>
<keyword evidence="3" id="KW-1185">Reference proteome</keyword>
<evidence type="ECO:0000313" key="2">
    <source>
        <dbReference type="EMBL" id="KRZ12241.1"/>
    </source>
</evidence>
<proteinExistence type="predicted"/>
<organism evidence="2 3">
    <name type="scientific">Trichinella zimbabwensis</name>
    <dbReference type="NCBI Taxonomy" id="268475"/>
    <lineage>
        <taxon>Eukaryota</taxon>
        <taxon>Metazoa</taxon>
        <taxon>Ecdysozoa</taxon>
        <taxon>Nematoda</taxon>
        <taxon>Enoplea</taxon>
        <taxon>Dorylaimia</taxon>
        <taxon>Trichinellida</taxon>
        <taxon>Trichinellidae</taxon>
        <taxon>Trichinella</taxon>
    </lineage>
</organism>
<protein>
    <submittedName>
        <fullName evidence="2">PiggyBac transposable element-derived protein 3</fullName>
    </submittedName>
</protein>
<accession>A0A0V1HP42</accession>
<dbReference type="Proteomes" id="UP000055024">
    <property type="component" value="Unassembled WGS sequence"/>
</dbReference>
<feature type="domain" description="PiggyBac transposable element-derived protein" evidence="1">
    <location>
        <begin position="8"/>
        <end position="104"/>
    </location>
</feature>
<dbReference type="EMBL" id="JYDP01000042">
    <property type="protein sequence ID" value="KRZ12241.1"/>
    <property type="molecule type" value="Genomic_DNA"/>
</dbReference>
<dbReference type="STRING" id="268475.A0A0V1HP42"/>
<dbReference type="InterPro" id="IPR029526">
    <property type="entry name" value="PGBD"/>
</dbReference>
<sequence>MASLTQLEVWSKIFTDEMIDHITFQSSLYANRECSNRAATVSPHEIRQFFRLILLSGYHRLPVAKHYWSTQPDMGAQVAISTMSRNWFMEIKKYLHMADNQKLVKCAAEMVKPCPACVDESVVPYYSRHGAKLTTRHTLYFDNDFNSYHLLVKLAVLKMRAIRTIRPFCNNGADTVMLPDKQLMKQKRGAFDFRRDGNVYIDKWNDNAIVKMTTNGQPYESERTASTRAASGFMSEIPDLQYMWCKPYSWYRTTSRLQDMQTKNQKYVQKMQRSTTCRARETML</sequence>
<dbReference type="Pfam" id="PF13843">
    <property type="entry name" value="DDE_Tnp_1_7"/>
    <property type="match status" value="2"/>
</dbReference>
<gene>
    <name evidence="2" type="primary">PGBD3</name>
    <name evidence="2" type="ORF">T11_9692</name>
</gene>
<evidence type="ECO:0000313" key="3">
    <source>
        <dbReference type="Proteomes" id="UP000055024"/>
    </source>
</evidence>